<accession>A0A915K8W1</accession>
<protein>
    <submittedName>
        <fullName evidence="3">Uncharacterized protein</fullName>
    </submittedName>
</protein>
<keyword evidence="2" id="KW-1185">Reference proteome</keyword>
<reference evidence="3" key="1">
    <citation type="submission" date="2022-11" db="UniProtKB">
        <authorList>
            <consortium name="WormBaseParasite"/>
        </authorList>
    </citation>
    <scope>IDENTIFICATION</scope>
</reference>
<dbReference type="Proteomes" id="UP000887565">
    <property type="component" value="Unplaced"/>
</dbReference>
<organism evidence="2 3">
    <name type="scientific">Romanomermis culicivorax</name>
    <name type="common">Nematode worm</name>
    <dbReference type="NCBI Taxonomy" id="13658"/>
    <lineage>
        <taxon>Eukaryota</taxon>
        <taxon>Metazoa</taxon>
        <taxon>Ecdysozoa</taxon>
        <taxon>Nematoda</taxon>
        <taxon>Enoplea</taxon>
        <taxon>Dorylaimia</taxon>
        <taxon>Mermithida</taxon>
        <taxon>Mermithoidea</taxon>
        <taxon>Mermithidae</taxon>
        <taxon>Romanomermis</taxon>
    </lineage>
</organism>
<name>A0A915K8W1_ROMCU</name>
<sequence length="114" mass="13139">MIAMDQQEAGWVNPNPDADELPPQNMKRSLPKVKLAGPKRDLIMPKIQPNLEEMDPKIERQLERIPQDHERFQLAMQLRELKGTVEALFNIIANATIGNNKREADSCRQEPDRQ</sequence>
<dbReference type="AlphaFoldDB" id="A0A915K8W1"/>
<evidence type="ECO:0000313" key="3">
    <source>
        <dbReference type="WBParaSite" id="nRc.2.0.1.t34327-RA"/>
    </source>
</evidence>
<dbReference type="WBParaSite" id="nRc.2.0.1.t34327-RA">
    <property type="protein sequence ID" value="nRc.2.0.1.t34327-RA"/>
    <property type="gene ID" value="nRc.2.0.1.g34327"/>
</dbReference>
<evidence type="ECO:0000313" key="2">
    <source>
        <dbReference type="Proteomes" id="UP000887565"/>
    </source>
</evidence>
<evidence type="ECO:0000256" key="1">
    <source>
        <dbReference type="SAM" id="MobiDB-lite"/>
    </source>
</evidence>
<proteinExistence type="predicted"/>
<feature type="region of interest" description="Disordered" evidence="1">
    <location>
        <begin position="1"/>
        <end position="25"/>
    </location>
</feature>